<keyword evidence="3" id="KW-1185">Reference proteome</keyword>
<dbReference type="InterPro" id="IPR029052">
    <property type="entry name" value="Metallo-depent_PP-like"/>
</dbReference>
<comment type="caution">
    <text evidence="2">The sequence shown here is derived from an EMBL/GenBank/DDBJ whole genome shotgun (WGS) entry which is preliminary data.</text>
</comment>
<dbReference type="EMBL" id="BAAAPB010000001">
    <property type="protein sequence ID" value="GAA1947292.1"/>
    <property type="molecule type" value="Genomic_DNA"/>
</dbReference>
<evidence type="ECO:0000313" key="2">
    <source>
        <dbReference type="EMBL" id="GAA1947292.1"/>
    </source>
</evidence>
<keyword evidence="1" id="KW-1133">Transmembrane helix</keyword>
<organism evidence="2 3">
    <name type="scientific">Nocardioides panacihumi</name>
    <dbReference type="NCBI Taxonomy" id="400774"/>
    <lineage>
        <taxon>Bacteria</taxon>
        <taxon>Bacillati</taxon>
        <taxon>Actinomycetota</taxon>
        <taxon>Actinomycetes</taxon>
        <taxon>Propionibacteriales</taxon>
        <taxon>Nocardioidaceae</taxon>
        <taxon>Nocardioides</taxon>
    </lineage>
</organism>
<reference evidence="2 3" key="1">
    <citation type="journal article" date="2019" name="Int. J. Syst. Evol. Microbiol.">
        <title>The Global Catalogue of Microorganisms (GCM) 10K type strain sequencing project: providing services to taxonomists for standard genome sequencing and annotation.</title>
        <authorList>
            <consortium name="The Broad Institute Genomics Platform"/>
            <consortium name="The Broad Institute Genome Sequencing Center for Infectious Disease"/>
            <person name="Wu L."/>
            <person name="Ma J."/>
        </authorList>
    </citation>
    <scope>NUCLEOTIDE SEQUENCE [LARGE SCALE GENOMIC DNA]</scope>
    <source>
        <strain evidence="2 3">JCM 15309</strain>
    </source>
</reference>
<evidence type="ECO:0008006" key="4">
    <source>
        <dbReference type="Google" id="ProtNLM"/>
    </source>
</evidence>
<gene>
    <name evidence="2" type="ORF">GCM10009798_02930</name>
</gene>
<evidence type="ECO:0000313" key="3">
    <source>
        <dbReference type="Proteomes" id="UP001500571"/>
    </source>
</evidence>
<keyword evidence="1" id="KW-0812">Transmembrane</keyword>
<name>A0ABN2Q8X0_9ACTN</name>
<dbReference type="SUPFAM" id="SSF56300">
    <property type="entry name" value="Metallo-dependent phosphatases"/>
    <property type="match status" value="1"/>
</dbReference>
<accession>A0ABN2Q8X0</accession>
<feature type="transmembrane region" description="Helical" evidence="1">
    <location>
        <begin position="119"/>
        <end position="139"/>
    </location>
</feature>
<proteinExistence type="predicted"/>
<dbReference type="Proteomes" id="UP001500571">
    <property type="component" value="Unassembled WGS sequence"/>
</dbReference>
<evidence type="ECO:0000256" key="1">
    <source>
        <dbReference type="SAM" id="Phobius"/>
    </source>
</evidence>
<protein>
    <recommendedName>
        <fullName evidence="4">Metallophosphoesterase</fullName>
    </recommendedName>
</protein>
<keyword evidence="1" id="KW-0472">Membrane</keyword>
<sequence length="500" mass="51909">MARVAAIVILVLAPVAGAVVAVRYAPPAHATIAGQTITVKPVIGRDTTELQGGAIVRPEHGHVGVLGVGTDIGLDLSLDWNRLIPQDKQTRAYVTQLFDDPRPAMSEVREAAQAYVVRWAALGAAGVVIVEVGVALLVLQRRRKLAALPPDLAEAVAAHNARLRGALAAVAAVAVLTLHALAVQTLSHHDRHAVIGSPFFNGTALAGTQVNGLAGEVVPFLSVLQPHSTFYEDVSDNLDAALANTDLRASPDDVLFIAAEDLEDVNGMARIIGRAAKLTGADFLAYTGDLTFAGKSLETYILDTIDYYSGGVKVEFAPGLHDTPAIVRAASARGWKVGDGRTHDVSGISLLSLTDPRISTVGDFGTGAVLRDPSTDVTTFVDDATTEACATHPDIVLLHDHLLGARIAAAGCQRVAVIDGRSFKPLGVQVHAGPTGEQSLEYTGGSAGGHVSTEPNPGDIQNPATFEAFSLNPSTGALSVSVFTVKPDGSVDISAPAPIP</sequence>